<dbReference type="Proteomes" id="UP000794436">
    <property type="component" value="Unassembled WGS sequence"/>
</dbReference>
<evidence type="ECO:0000259" key="2">
    <source>
        <dbReference type="Pfam" id="PF10223"/>
    </source>
</evidence>
<dbReference type="AlphaFoldDB" id="A0A8K1CDE3"/>
<dbReference type="InterPro" id="IPR019356">
    <property type="entry name" value="Menorin_dom"/>
</dbReference>
<evidence type="ECO:0000313" key="4">
    <source>
        <dbReference type="Proteomes" id="UP000794436"/>
    </source>
</evidence>
<accession>A0A8K1CDE3</accession>
<evidence type="ECO:0000313" key="3">
    <source>
        <dbReference type="EMBL" id="TMW60237.1"/>
    </source>
</evidence>
<name>A0A8K1CDE3_PYTOL</name>
<sequence length="287" mass="32523">MAPLDYRWGHAVNSRALLDDVKQQLKRASEQHFAANDYVNAIEADIIWSERQQLPVMGHPPQTDGELTLQVFLQEMETLSKLFVATTSTTPLIVKLDFKSAQAFQASYELLRGFIVFFPFPQSIFINADILVGPANTSDILFSATEFLELASALGSIDGPNDHKIVLSVGWTTSNATDEEIHRPYTSVMVDEMLQVLKPYQHLHVTFPLRATSVRQSWSVLEKLLTGPSTYGFTLWWAKTQMSTEELEWLYHKLGEETGVDGKIRFAGRTFYDILGFEDFLKRRPSA</sequence>
<dbReference type="OrthoDB" id="413402at2759"/>
<evidence type="ECO:0000256" key="1">
    <source>
        <dbReference type="ARBA" id="ARBA00044953"/>
    </source>
</evidence>
<proteinExistence type="inferred from homology"/>
<dbReference type="EMBL" id="SPLM01000108">
    <property type="protein sequence ID" value="TMW60237.1"/>
    <property type="molecule type" value="Genomic_DNA"/>
</dbReference>
<comment type="caution">
    <text evidence="3">The sequence shown here is derived from an EMBL/GenBank/DDBJ whole genome shotgun (WGS) entry which is preliminary data.</text>
</comment>
<keyword evidence="4" id="KW-1185">Reference proteome</keyword>
<comment type="similarity">
    <text evidence="1">Belongs to the menorin family.</text>
</comment>
<dbReference type="PANTHER" id="PTHR21184">
    <property type="entry name" value="MENORIN (DENDRITIC BRANCHING PROTEIN)"/>
    <property type="match status" value="1"/>
</dbReference>
<organism evidence="3 4">
    <name type="scientific">Pythium oligandrum</name>
    <name type="common">Mycoparasitic fungus</name>
    <dbReference type="NCBI Taxonomy" id="41045"/>
    <lineage>
        <taxon>Eukaryota</taxon>
        <taxon>Sar</taxon>
        <taxon>Stramenopiles</taxon>
        <taxon>Oomycota</taxon>
        <taxon>Peronosporomycetes</taxon>
        <taxon>Pythiales</taxon>
        <taxon>Pythiaceae</taxon>
        <taxon>Pythium</taxon>
    </lineage>
</organism>
<dbReference type="GO" id="GO:0005615">
    <property type="term" value="C:extracellular space"/>
    <property type="evidence" value="ECO:0007669"/>
    <property type="project" value="TreeGrafter"/>
</dbReference>
<dbReference type="Pfam" id="PF10223">
    <property type="entry name" value="Menorin_N"/>
    <property type="match status" value="1"/>
</dbReference>
<protein>
    <recommendedName>
        <fullName evidence="2">Menorin-like domain-containing protein</fullName>
    </recommendedName>
</protein>
<gene>
    <name evidence="3" type="ORF">Poli38472_000279</name>
</gene>
<reference evidence="3" key="1">
    <citation type="submission" date="2019-03" db="EMBL/GenBank/DDBJ databases">
        <title>Long read genome sequence of the mycoparasitic Pythium oligandrum ATCC 38472 isolated from sugarbeet rhizosphere.</title>
        <authorList>
            <person name="Gaulin E."/>
        </authorList>
    </citation>
    <scope>NUCLEOTIDE SEQUENCE</scope>
    <source>
        <strain evidence="3">ATCC 38472_TT</strain>
    </source>
</reference>
<dbReference type="PANTHER" id="PTHR21184:SF6">
    <property type="entry name" value="CONSERVED PLASMA MEMBRANE PROTEIN"/>
    <property type="match status" value="1"/>
</dbReference>
<feature type="domain" description="Menorin-like" evidence="2">
    <location>
        <begin position="7"/>
        <end position="255"/>
    </location>
</feature>